<dbReference type="EMBL" id="CP086363">
    <property type="protein sequence ID" value="UNI23899.1"/>
    <property type="molecule type" value="Genomic_DNA"/>
</dbReference>
<proteinExistence type="predicted"/>
<evidence type="ECO:0000313" key="3">
    <source>
        <dbReference type="Proteomes" id="UP000829364"/>
    </source>
</evidence>
<organism evidence="2 3">
    <name type="scientific">Purpureocillium takamizusanense</name>
    <dbReference type="NCBI Taxonomy" id="2060973"/>
    <lineage>
        <taxon>Eukaryota</taxon>
        <taxon>Fungi</taxon>
        <taxon>Dikarya</taxon>
        <taxon>Ascomycota</taxon>
        <taxon>Pezizomycotina</taxon>
        <taxon>Sordariomycetes</taxon>
        <taxon>Hypocreomycetidae</taxon>
        <taxon>Hypocreales</taxon>
        <taxon>Ophiocordycipitaceae</taxon>
        <taxon>Purpureocillium</taxon>
    </lineage>
</organism>
<dbReference type="AlphaFoldDB" id="A0A9Q8VGG6"/>
<dbReference type="Proteomes" id="UP000829364">
    <property type="component" value="Chromosome 10"/>
</dbReference>
<keyword evidence="3" id="KW-1185">Reference proteome</keyword>
<evidence type="ECO:0000313" key="2">
    <source>
        <dbReference type="EMBL" id="UNI23899.1"/>
    </source>
</evidence>
<name>A0A9Q8VGG6_9HYPO</name>
<feature type="chain" id="PRO_5040350387" description="Ecp2 effector protein domain-containing protein" evidence="1">
    <location>
        <begin position="24"/>
        <end position="188"/>
    </location>
</feature>
<evidence type="ECO:0000256" key="1">
    <source>
        <dbReference type="SAM" id="SignalP"/>
    </source>
</evidence>
<gene>
    <name evidence="2" type="ORF">JDV02_009691</name>
</gene>
<dbReference type="GeneID" id="72071636"/>
<sequence length="188" mass="20371">MPPFIRILAIGSFLFSATTLALASTPDAHIQTCYESETSALHCYNGEDDTPQDVSVEDVAVVAEKLREWGRGVKGGRFLTMPSENTPDCAEWTIFLYQSVHALAKHIDPNVSTSVLYEDIARTIDGGESASDDDKAKALISCQTSGGSLGVLVNETDPAYHTEDYKNSGYTPKGIIIKIVSNVPKEEL</sequence>
<reference evidence="2" key="1">
    <citation type="submission" date="2021-11" db="EMBL/GenBank/DDBJ databases">
        <title>Purpureocillium_takamizusanense_genome.</title>
        <authorList>
            <person name="Nguyen N.-H."/>
        </authorList>
    </citation>
    <scope>NUCLEOTIDE SEQUENCE</scope>
    <source>
        <strain evidence="2">PT3</strain>
    </source>
</reference>
<evidence type="ECO:0008006" key="4">
    <source>
        <dbReference type="Google" id="ProtNLM"/>
    </source>
</evidence>
<protein>
    <recommendedName>
        <fullName evidence="4">Ecp2 effector protein domain-containing protein</fullName>
    </recommendedName>
</protein>
<feature type="signal peptide" evidence="1">
    <location>
        <begin position="1"/>
        <end position="23"/>
    </location>
</feature>
<dbReference type="RefSeq" id="XP_047847380.1">
    <property type="nucleotide sequence ID" value="XM_047991368.1"/>
</dbReference>
<keyword evidence="1" id="KW-0732">Signal</keyword>
<dbReference type="OrthoDB" id="3689965at2759"/>
<accession>A0A9Q8VGG6</accession>
<dbReference type="KEGG" id="ptkz:JDV02_009691"/>